<keyword evidence="2" id="KW-1185">Reference proteome</keyword>
<gene>
    <name evidence="1" type="ORF">CUNI_LOCUS5614</name>
</gene>
<reference evidence="1" key="1">
    <citation type="submission" date="2021-04" db="EMBL/GenBank/DDBJ databases">
        <authorList>
            <consortium name="Molecular Ecology Group"/>
        </authorList>
    </citation>
    <scope>NUCLEOTIDE SEQUENCE</scope>
</reference>
<evidence type="ECO:0000313" key="2">
    <source>
        <dbReference type="Proteomes" id="UP000678393"/>
    </source>
</evidence>
<name>A0A8S3Z0C4_9EUPU</name>
<feature type="non-terminal residue" evidence="1">
    <location>
        <position position="69"/>
    </location>
</feature>
<proteinExistence type="predicted"/>
<dbReference type="AlphaFoldDB" id="A0A8S3Z0C4"/>
<evidence type="ECO:0000313" key="1">
    <source>
        <dbReference type="EMBL" id="CAG5120056.1"/>
    </source>
</evidence>
<sequence>MAVLLLSRSTLKCHFLLSHLSLKRTAYEAQTCHRSFTVIRSRNGTKGLFNSVKQRHLQWIQTVGCFKKI</sequence>
<protein>
    <submittedName>
        <fullName evidence="1">Uncharacterized protein</fullName>
    </submittedName>
</protein>
<accession>A0A8S3Z0C4</accession>
<comment type="caution">
    <text evidence="1">The sequence shown here is derived from an EMBL/GenBank/DDBJ whole genome shotgun (WGS) entry which is preliminary data.</text>
</comment>
<organism evidence="1 2">
    <name type="scientific">Candidula unifasciata</name>
    <dbReference type="NCBI Taxonomy" id="100452"/>
    <lineage>
        <taxon>Eukaryota</taxon>
        <taxon>Metazoa</taxon>
        <taxon>Spiralia</taxon>
        <taxon>Lophotrochozoa</taxon>
        <taxon>Mollusca</taxon>
        <taxon>Gastropoda</taxon>
        <taxon>Heterobranchia</taxon>
        <taxon>Euthyneura</taxon>
        <taxon>Panpulmonata</taxon>
        <taxon>Eupulmonata</taxon>
        <taxon>Stylommatophora</taxon>
        <taxon>Helicina</taxon>
        <taxon>Helicoidea</taxon>
        <taxon>Geomitridae</taxon>
        <taxon>Candidula</taxon>
    </lineage>
</organism>
<dbReference type="Proteomes" id="UP000678393">
    <property type="component" value="Unassembled WGS sequence"/>
</dbReference>
<dbReference type="EMBL" id="CAJHNH020000824">
    <property type="protein sequence ID" value="CAG5120056.1"/>
    <property type="molecule type" value="Genomic_DNA"/>
</dbReference>